<evidence type="ECO:0000256" key="4">
    <source>
        <dbReference type="ARBA" id="ARBA00022722"/>
    </source>
</evidence>
<keyword evidence="6" id="KW-0378">Hydrolase</keyword>
<evidence type="ECO:0000259" key="8">
    <source>
        <dbReference type="Pfam" id="PF05840"/>
    </source>
</evidence>
<organism evidence="9 10">
    <name type="scientific">Chromobacterium sphagni</name>
    <dbReference type="NCBI Taxonomy" id="1903179"/>
    <lineage>
        <taxon>Bacteria</taxon>
        <taxon>Pseudomonadati</taxon>
        <taxon>Pseudomonadota</taxon>
        <taxon>Betaproteobacteria</taxon>
        <taxon>Neisseriales</taxon>
        <taxon>Chromobacteriaceae</taxon>
        <taxon>Chromobacterium</taxon>
    </lineage>
</organism>
<evidence type="ECO:0000256" key="2">
    <source>
        <dbReference type="ARBA" id="ARBA00009260"/>
    </source>
</evidence>
<keyword evidence="3" id="KW-0235">DNA replication</keyword>
<evidence type="ECO:0000313" key="9">
    <source>
        <dbReference type="EMBL" id="OHX20413.1"/>
    </source>
</evidence>
<dbReference type="RefSeq" id="WP_071112836.1">
    <property type="nucleotide sequence ID" value="NZ_MKCT01000017.1"/>
</dbReference>
<dbReference type="InterPro" id="IPR008766">
    <property type="entry name" value="Replication_gene_A-like"/>
</dbReference>
<feature type="compositionally biased region" description="Basic and acidic residues" evidence="7">
    <location>
        <begin position="706"/>
        <end position="716"/>
    </location>
</feature>
<comment type="caution">
    <text evidence="9">The sequence shown here is derived from an EMBL/GenBank/DDBJ whole genome shotgun (WGS) entry which is preliminary data.</text>
</comment>
<evidence type="ECO:0000256" key="7">
    <source>
        <dbReference type="SAM" id="MobiDB-lite"/>
    </source>
</evidence>
<protein>
    <recommendedName>
        <fullName evidence="8">Replication gene A protein-like domain-containing protein</fullName>
    </recommendedName>
</protein>
<keyword evidence="10" id="KW-1185">Reference proteome</keyword>
<feature type="region of interest" description="Disordered" evidence="7">
    <location>
        <begin position="706"/>
        <end position="730"/>
    </location>
</feature>
<keyword evidence="5" id="KW-0255">Endonuclease</keyword>
<name>A0ABX3CE41_9NEIS</name>
<comment type="similarity">
    <text evidence="2">Belongs to the phage GPA family.</text>
</comment>
<dbReference type="Proteomes" id="UP000180280">
    <property type="component" value="Unassembled WGS sequence"/>
</dbReference>
<reference evidence="9 10" key="1">
    <citation type="submission" date="2016-09" db="EMBL/GenBank/DDBJ databases">
        <title>Chromobacterium muskegensis sp. nov., an insecticidal bacterium isolated from Sphagnum bogs.</title>
        <authorList>
            <person name="Sparks M.E."/>
            <person name="Blackburn M.B."/>
            <person name="Gundersen-Rindal D.E."/>
            <person name="Mitchell A."/>
            <person name="Farrar R."/>
            <person name="Kuhar D."/>
        </authorList>
    </citation>
    <scope>NUCLEOTIDE SEQUENCE [LARGE SCALE GENOMIC DNA]</scope>
    <source>
        <strain evidence="9 10">14B-1</strain>
    </source>
</reference>
<comment type="function">
    <text evidence="1">Possible endonuclease which induces a single-strand cut and initiates DNA replication.</text>
</comment>
<evidence type="ECO:0000256" key="5">
    <source>
        <dbReference type="ARBA" id="ARBA00022759"/>
    </source>
</evidence>
<evidence type="ECO:0000256" key="6">
    <source>
        <dbReference type="ARBA" id="ARBA00022801"/>
    </source>
</evidence>
<dbReference type="EMBL" id="MKCT01000017">
    <property type="protein sequence ID" value="OHX20413.1"/>
    <property type="molecule type" value="Genomic_DNA"/>
</dbReference>
<sequence length="755" mass="84531">MTAVSRLPVLERFPRHLGRAIGREWRKRRSRPLELAQGQADPRQADADAWLRELTRFMPRNALPLGACEMELVEFAKQRAFEADQLIGRGADVIQLERYCRSFGVEPPRGKSDTGRAARVACSLWWRRALRRTNARRSEQLAIQFGLVHKRHGLYASHDAIARRGEQKRRNRGLLEALTAINELGQEYTLAQLAELSTSNPIIRRAELMVRIAGFEYIAVGLEMAGEFITITAPSKYHPRHAKSGKRNAKYAGFTPIDTRDYLGGVWSRINAALARAGIKIFGFRVAEPHHDGTPHMHGLFFMPPEEVKPFRAIVARYAVREDRDELGLRYMQTKSEAMAAARALRAEGAKGKLADIAARVGIEADFWSQPPRWVWKGITARVKFEAIDWNKGSAAGYIAKYIAKNVDGAKHDGSSIGEDFEAQDFTGLAGQDDGDSRDQSAATDATVTARRVDAWASHWGIRQFQQVGGPPVGVWRELRRWEWAGAEDVLMHAAIAADTGNWGRFVHLMGGHEAKRRDMPLQVARDSEPAINRYGEAGQKRVFGVVEQASGQLAMTRPHEWQISRKAPGLDVEGSAASPWTRVNNSTEIAVAPLGPIADEHRFTLADAMREAQQADGDDEWLTAEQLAARQEFEAQQRHLAAFPEFARQWAMDDVERHRLAAKRQREESRERVRLQRVNRRLAASLGIPAGRGLEVIAQVRAQADADRRQAERPARPGPQPWSAYGPGIPVSQQLAQATARARQWINQTQAGRL</sequence>
<proteinExistence type="inferred from homology"/>
<keyword evidence="4" id="KW-0540">Nuclease</keyword>
<evidence type="ECO:0000256" key="3">
    <source>
        <dbReference type="ARBA" id="ARBA00022705"/>
    </source>
</evidence>
<gene>
    <name evidence="9" type="ORF">BI344_08040</name>
</gene>
<dbReference type="Pfam" id="PF05840">
    <property type="entry name" value="Phage_GPA"/>
    <property type="match status" value="1"/>
</dbReference>
<evidence type="ECO:0000313" key="10">
    <source>
        <dbReference type="Proteomes" id="UP000180280"/>
    </source>
</evidence>
<evidence type="ECO:0000256" key="1">
    <source>
        <dbReference type="ARBA" id="ARBA00003293"/>
    </source>
</evidence>
<feature type="domain" description="Replication gene A protein-like" evidence="8">
    <location>
        <begin position="117"/>
        <end position="409"/>
    </location>
</feature>
<accession>A0ABX3CE41</accession>